<feature type="transmembrane region" description="Helical" evidence="8">
    <location>
        <begin position="327"/>
        <end position="347"/>
    </location>
</feature>
<feature type="transmembrane region" description="Helical" evidence="8">
    <location>
        <begin position="130"/>
        <end position="149"/>
    </location>
</feature>
<keyword evidence="4 7" id="KW-0812">Transmembrane</keyword>
<proteinExistence type="inferred from homology"/>
<evidence type="ECO:0000313" key="11">
    <source>
        <dbReference type="Proteomes" id="UP000649604"/>
    </source>
</evidence>
<feature type="transmembrane region" description="Helical" evidence="8">
    <location>
        <begin position="296"/>
        <end position="315"/>
    </location>
</feature>
<reference evidence="10" key="1">
    <citation type="submission" date="2019-11" db="EMBL/GenBank/DDBJ databases">
        <title>Microbial mats filling the niche in hypersaline microbial mats.</title>
        <authorList>
            <person name="Wong H.L."/>
            <person name="Macleod F.I."/>
            <person name="White R.A. III"/>
            <person name="Burns B.P."/>
        </authorList>
    </citation>
    <scope>NUCLEOTIDE SEQUENCE</scope>
    <source>
        <strain evidence="10">Rbin_158</strain>
    </source>
</reference>
<feature type="transmembrane region" description="Helical" evidence="8">
    <location>
        <begin position="271"/>
        <end position="289"/>
    </location>
</feature>
<comment type="caution">
    <text evidence="10">The sequence shown here is derived from an EMBL/GenBank/DDBJ whole genome shotgun (WGS) entry which is preliminary data.</text>
</comment>
<evidence type="ECO:0000256" key="7">
    <source>
        <dbReference type="RuleBase" id="RU000320"/>
    </source>
</evidence>
<feature type="transmembrane region" description="Helical" evidence="8">
    <location>
        <begin position="6"/>
        <end position="21"/>
    </location>
</feature>
<evidence type="ECO:0000256" key="1">
    <source>
        <dbReference type="ARBA" id="ARBA00004651"/>
    </source>
</evidence>
<comment type="subcellular location">
    <subcellularLocation>
        <location evidence="1">Cell membrane</location>
        <topology evidence="1">Multi-pass membrane protein</topology>
    </subcellularLocation>
    <subcellularLocation>
        <location evidence="7">Membrane</location>
        <topology evidence="7">Multi-pass membrane protein</topology>
    </subcellularLocation>
</comment>
<dbReference type="GO" id="GO:0008137">
    <property type="term" value="F:NADH dehydrogenase (ubiquinone) activity"/>
    <property type="evidence" value="ECO:0007669"/>
    <property type="project" value="InterPro"/>
</dbReference>
<feature type="transmembrane region" description="Helical" evidence="8">
    <location>
        <begin position="524"/>
        <end position="546"/>
    </location>
</feature>
<keyword evidence="5 8" id="KW-1133">Transmembrane helix</keyword>
<dbReference type="PANTHER" id="PTHR42703">
    <property type="entry name" value="NADH DEHYDROGENASE"/>
    <property type="match status" value="1"/>
</dbReference>
<dbReference type="GO" id="GO:0005886">
    <property type="term" value="C:plasma membrane"/>
    <property type="evidence" value="ECO:0007669"/>
    <property type="project" value="UniProtKB-SubCell"/>
</dbReference>
<dbReference type="PANTHER" id="PTHR42703:SF1">
    <property type="entry name" value="NA(+)_H(+) ANTIPORTER SUBUNIT D1"/>
    <property type="match status" value="1"/>
</dbReference>
<feature type="transmembrane region" description="Helical" evidence="8">
    <location>
        <begin position="107"/>
        <end position="124"/>
    </location>
</feature>
<feature type="transmembrane region" description="Helical" evidence="8">
    <location>
        <begin position="79"/>
        <end position="100"/>
    </location>
</feature>
<feature type="domain" description="NADH:quinone oxidoreductase/Mrp antiporter transmembrane" evidence="9">
    <location>
        <begin position="125"/>
        <end position="406"/>
    </location>
</feature>
<dbReference type="AlphaFoldDB" id="A0A9D5JX93"/>
<feature type="transmembrane region" description="Helical" evidence="8">
    <location>
        <begin position="359"/>
        <end position="380"/>
    </location>
</feature>
<feature type="transmembrane region" description="Helical" evidence="8">
    <location>
        <begin position="400"/>
        <end position="422"/>
    </location>
</feature>
<evidence type="ECO:0000256" key="5">
    <source>
        <dbReference type="ARBA" id="ARBA00022989"/>
    </source>
</evidence>
<keyword evidence="6 8" id="KW-0472">Membrane</keyword>
<evidence type="ECO:0000256" key="6">
    <source>
        <dbReference type="ARBA" id="ARBA00023136"/>
    </source>
</evidence>
<evidence type="ECO:0000256" key="8">
    <source>
        <dbReference type="SAM" id="Phobius"/>
    </source>
</evidence>
<feature type="transmembrane region" description="Helical" evidence="8">
    <location>
        <begin position="33"/>
        <end position="50"/>
    </location>
</feature>
<feature type="transmembrane region" description="Helical" evidence="8">
    <location>
        <begin position="240"/>
        <end position="259"/>
    </location>
</feature>
<dbReference type="Pfam" id="PF00361">
    <property type="entry name" value="Proton_antipo_M"/>
    <property type="match status" value="1"/>
</dbReference>
<dbReference type="GO" id="GO:0042773">
    <property type="term" value="P:ATP synthesis coupled electron transport"/>
    <property type="evidence" value="ECO:0007669"/>
    <property type="project" value="InterPro"/>
</dbReference>
<feature type="transmembrane region" description="Helical" evidence="8">
    <location>
        <begin position="205"/>
        <end position="228"/>
    </location>
</feature>
<dbReference type="PRINTS" id="PR01437">
    <property type="entry name" value="NUOXDRDTASE4"/>
</dbReference>
<gene>
    <name evidence="10" type="ORF">GF339_14490</name>
</gene>
<dbReference type="InterPro" id="IPR003918">
    <property type="entry name" value="NADH_UbQ_OxRdtase"/>
</dbReference>
<name>A0A9D5JX93_9BACT</name>
<dbReference type="InterPro" id="IPR050586">
    <property type="entry name" value="CPA3_Na-H_Antiporter_D"/>
</dbReference>
<dbReference type="EMBL" id="WJJP01000472">
    <property type="protein sequence ID" value="MBD3325790.1"/>
    <property type="molecule type" value="Genomic_DNA"/>
</dbReference>
<feature type="transmembrane region" description="Helical" evidence="8">
    <location>
        <begin position="443"/>
        <end position="471"/>
    </location>
</feature>
<evidence type="ECO:0000259" key="9">
    <source>
        <dbReference type="Pfam" id="PF00361"/>
    </source>
</evidence>
<dbReference type="Proteomes" id="UP000649604">
    <property type="component" value="Unassembled WGS sequence"/>
</dbReference>
<sequence>MTNTVILFVILPLLGAGLCLLDKVIRQIPLAKIASIVTLTVCLLLLPAFYPGTDQSAGFSYIVGGWNPVVGIHQVFDGLAWLSFALVFSVSLLALLFAIAENLYTSVFYFFYLVSVAGMAGVILAADLFNMFVCFEILGIAAYILIAYFQKGHAVFASFKYLLISSLGMTCMLIGVLILYQQTGNLSLFNISAYLETQTADPLKIRLAGIALMTGIGVRAAFIPFHTWLPEAHAYAPHPVSALLSGLVIKISFLAIWRIVQMLDLVSIQRLLLWIGAATALGGVMWALAQTDSKQLLAWHSISQIGYIVASFGAGTPLALAASYAHILNHALFKSLLFLCIGSVIHVTGERNLKRLGNLASVLPLLAILFFVGACSIAGLPPFNGFISKKLILASLKTSTLIYAALWIAGVGTVASFVKLSAIFRTTPRGKAAGELTTSLPRLAYVPLTLLAVLCIGTGIWGRAVIAWMFGLLFGTPPPYLSAFYSLSSLINTALTVALGIALYRGIRHKTGQRITDALRSLHLSLNASLLLLVAGFVLLSLLSLYQ</sequence>
<comment type="similarity">
    <text evidence="2">Belongs to the CPA3 antiporters (TC 2.A.63) subunit D family.</text>
</comment>
<organism evidence="10 11">
    <name type="scientific">candidate division KSB3 bacterium</name>
    <dbReference type="NCBI Taxonomy" id="2044937"/>
    <lineage>
        <taxon>Bacteria</taxon>
        <taxon>candidate division KSB3</taxon>
    </lineage>
</organism>
<protein>
    <recommendedName>
        <fullName evidence="9">NADH:quinone oxidoreductase/Mrp antiporter transmembrane domain-containing protein</fullName>
    </recommendedName>
</protein>
<evidence type="ECO:0000256" key="3">
    <source>
        <dbReference type="ARBA" id="ARBA00022475"/>
    </source>
</evidence>
<accession>A0A9D5JX93</accession>
<evidence type="ECO:0000256" key="2">
    <source>
        <dbReference type="ARBA" id="ARBA00005346"/>
    </source>
</evidence>
<feature type="transmembrane region" description="Helical" evidence="8">
    <location>
        <begin position="161"/>
        <end position="180"/>
    </location>
</feature>
<keyword evidence="3" id="KW-1003">Cell membrane</keyword>
<dbReference type="InterPro" id="IPR001750">
    <property type="entry name" value="ND/Mrp_TM"/>
</dbReference>
<evidence type="ECO:0000313" key="10">
    <source>
        <dbReference type="EMBL" id="MBD3325790.1"/>
    </source>
</evidence>
<evidence type="ECO:0000256" key="4">
    <source>
        <dbReference type="ARBA" id="ARBA00022692"/>
    </source>
</evidence>
<feature type="transmembrane region" description="Helical" evidence="8">
    <location>
        <begin position="483"/>
        <end position="504"/>
    </location>
</feature>